<organism evidence="11 12">
    <name type="scientific">Stegodyphus mimosarum</name>
    <name type="common">African social velvet spider</name>
    <dbReference type="NCBI Taxonomy" id="407821"/>
    <lineage>
        <taxon>Eukaryota</taxon>
        <taxon>Metazoa</taxon>
        <taxon>Ecdysozoa</taxon>
        <taxon>Arthropoda</taxon>
        <taxon>Chelicerata</taxon>
        <taxon>Arachnida</taxon>
        <taxon>Araneae</taxon>
        <taxon>Araneomorphae</taxon>
        <taxon>Entelegynae</taxon>
        <taxon>Eresoidea</taxon>
        <taxon>Eresidae</taxon>
        <taxon>Stegodyphus</taxon>
    </lineage>
</organism>
<feature type="compositionally biased region" description="Polar residues" evidence="8">
    <location>
        <begin position="52"/>
        <end position="68"/>
    </location>
</feature>
<dbReference type="GO" id="GO:0005634">
    <property type="term" value="C:nucleus"/>
    <property type="evidence" value="ECO:0007669"/>
    <property type="project" value="TreeGrafter"/>
</dbReference>
<dbReference type="InterPro" id="IPR052470">
    <property type="entry name" value="ER_Stress-Reg_TF"/>
</dbReference>
<dbReference type="PANTHER" id="PTHR46542">
    <property type="entry name" value="X-BOX BINDING PROTEIN 1"/>
    <property type="match status" value="1"/>
</dbReference>
<evidence type="ECO:0000256" key="6">
    <source>
        <dbReference type="ARBA" id="ARBA00040165"/>
    </source>
</evidence>
<dbReference type="InterPro" id="IPR004827">
    <property type="entry name" value="bZIP"/>
</dbReference>
<dbReference type="Proteomes" id="UP000054359">
    <property type="component" value="Unassembled WGS sequence"/>
</dbReference>
<dbReference type="OrthoDB" id="20960at2759"/>
<keyword evidence="12" id="KW-1185">Reference proteome</keyword>
<dbReference type="InterPro" id="IPR046347">
    <property type="entry name" value="bZIP_sf"/>
</dbReference>
<dbReference type="STRING" id="407821.A0A087TTN4"/>
<reference evidence="11 12" key="1">
    <citation type="submission" date="2013-11" db="EMBL/GenBank/DDBJ databases">
        <title>Genome sequencing of Stegodyphus mimosarum.</title>
        <authorList>
            <person name="Bechsgaard J."/>
        </authorList>
    </citation>
    <scope>NUCLEOTIDE SEQUENCE [LARGE SCALE GENOMIC DNA]</scope>
</reference>
<dbReference type="SMART" id="SM00338">
    <property type="entry name" value="BRLZ"/>
    <property type="match status" value="1"/>
</dbReference>
<evidence type="ECO:0000256" key="5">
    <source>
        <dbReference type="ARBA" id="ARBA00023242"/>
    </source>
</evidence>
<keyword evidence="2" id="KW-0805">Transcription regulation</keyword>
<feature type="domain" description="BZIP" evidence="10">
    <location>
        <begin position="81"/>
        <end position="144"/>
    </location>
</feature>
<keyword evidence="9" id="KW-0472">Membrane</keyword>
<evidence type="ECO:0000256" key="8">
    <source>
        <dbReference type="SAM" id="MobiDB-lite"/>
    </source>
</evidence>
<keyword evidence="5" id="KW-0539">Nucleus</keyword>
<evidence type="ECO:0000259" key="10">
    <source>
        <dbReference type="PROSITE" id="PS50217"/>
    </source>
</evidence>
<feature type="non-terminal residue" evidence="11">
    <location>
        <position position="269"/>
    </location>
</feature>
<keyword evidence="9" id="KW-0812">Transmembrane</keyword>
<evidence type="ECO:0000256" key="4">
    <source>
        <dbReference type="ARBA" id="ARBA00023163"/>
    </source>
</evidence>
<name>A0A087TTN4_STEMI</name>
<dbReference type="PROSITE" id="PS00036">
    <property type="entry name" value="BZIP_BASIC"/>
    <property type="match status" value="1"/>
</dbReference>
<accession>A0A087TTN4</accession>
<feature type="coiled-coil region" evidence="7">
    <location>
        <begin position="92"/>
        <end position="170"/>
    </location>
</feature>
<dbReference type="Pfam" id="PF00170">
    <property type="entry name" value="bZIP_1"/>
    <property type="match status" value="1"/>
</dbReference>
<proteinExistence type="predicted"/>
<evidence type="ECO:0000313" key="12">
    <source>
        <dbReference type="Proteomes" id="UP000054359"/>
    </source>
</evidence>
<dbReference type="PROSITE" id="PS50217">
    <property type="entry name" value="BZIP"/>
    <property type="match status" value="1"/>
</dbReference>
<keyword evidence="9" id="KW-1133">Transmembrane helix</keyword>
<evidence type="ECO:0000256" key="7">
    <source>
        <dbReference type="SAM" id="Coils"/>
    </source>
</evidence>
<dbReference type="EMBL" id="KK116689">
    <property type="protein sequence ID" value="KFM68473.1"/>
    <property type="molecule type" value="Genomic_DNA"/>
</dbReference>
<feature type="region of interest" description="Disordered" evidence="8">
    <location>
        <begin position="52"/>
        <end position="76"/>
    </location>
</feature>
<gene>
    <name evidence="11" type="ORF">X975_07025</name>
</gene>
<evidence type="ECO:0000313" key="11">
    <source>
        <dbReference type="EMBL" id="KFM68473.1"/>
    </source>
</evidence>
<keyword evidence="1" id="KW-0832">Ubl conjugation</keyword>
<feature type="transmembrane region" description="Helical" evidence="9">
    <location>
        <begin position="207"/>
        <end position="225"/>
    </location>
</feature>
<evidence type="ECO:0000256" key="9">
    <source>
        <dbReference type="SAM" id="Phobius"/>
    </source>
</evidence>
<keyword evidence="3" id="KW-0238">DNA-binding</keyword>
<evidence type="ECO:0000256" key="2">
    <source>
        <dbReference type="ARBA" id="ARBA00023015"/>
    </source>
</evidence>
<dbReference type="CDD" id="cd14691">
    <property type="entry name" value="bZIP_XBP1"/>
    <property type="match status" value="1"/>
</dbReference>
<dbReference type="Gene3D" id="1.20.5.170">
    <property type="match status" value="1"/>
</dbReference>
<dbReference type="OMA" id="HVKSEME"/>
<evidence type="ECO:0000256" key="1">
    <source>
        <dbReference type="ARBA" id="ARBA00022843"/>
    </source>
</evidence>
<sequence length="269" mass="31123">MPQLRKLTALSGSILPKIEFHSKNTYNSYPVDQHLLAPSYLSMLVDRDRALITTSEPESDGSESTQTGPRKRQRLDHLSQEEKLLRRKMKNRVAAQTARDRKKARMAELEEQVSELQTEKKVLLLTNIELRNKNALLEKENAELKLRLGIQSVDETLKEAKKEKEEASDCEHSRVSDCKSLEYASLINEPLQKGQDMQILTLWMMQYVYLPTVARLMLFLIYYSSVAKILCSMRMPVAATCVKMEKTERTSQIQKWWGPHQKAWNPTKN</sequence>
<dbReference type="GO" id="GO:0000981">
    <property type="term" value="F:DNA-binding transcription factor activity, RNA polymerase II-specific"/>
    <property type="evidence" value="ECO:0007669"/>
    <property type="project" value="TreeGrafter"/>
</dbReference>
<dbReference type="SUPFAM" id="SSF57959">
    <property type="entry name" value="Leucine zipper domain"/>
    <property type="match status" value="1"/>
</dbReference>
<evidence type="ECO:0000256" key="3">
    <source>
        <dbReference type="ARBA" id="ARBA00023125"/>
    </source>
</evidence>
<keyword evidence="4" id="KW-0804">Transcription</keyword>
<dbReference type="PANTHER" id="PTHR46542:SF1">
    <property type="entry name" value="X-BOX BINDING PROTEIN 1"/>
    <property type="match status" value="1"/>
</dbReference>
<protein>
    <recommendedName>
        <fullName evidence="6">X-box-binding protein 1</fullName>
    </recommendedName>
</protein>
<dbReference type="GO" id="GO:0000977">
    <property type="term" value="F:RNA polymerase II transcription regulatory region sequence-specific DNA binding"/>
    <property type="evidence" value="ECO:0007669"/>
    <property type="project" value="TreeGrafter"/>
</dbReference>
<keyword evidence="7" id="KW-0175">Coiled coil</keyword>
<dbReference type="AlphaFoldDB" id="A0A087TTN4"/>